<keyword evidence="3" id="KW-1015">Disulfide bond</keyword>
<organism evidence="8 9">
    <name type="scientific">Jaculus jaculus</name>
    <name type="common">Lesser Egyptian jerboa</name>
    <dbReference type="NCBI Taxonomy" id="51337"/>
    <lineage>
        <taxon>Eukaryota</taxon>
        <taxon>Metazoa</taxon>
        <taxon>Chordata</taxon>
        <taxon>Craniata</taxon>
        <taxon>Vertebrata</taxon>
        <taxon>Euteleostomi</taxon>
        <taxon>Mammalia</taxon>
        <taxon>Eutheria</taxon>
        <taxon>Euarchontoglires</taxon>
        <taxon>Glires</taxon>
        <taxon>Rodentia</taxon>
        <taxon>Myomorpha</taxon>
        <taxon>Dipodoidea</taxon>
        <taxon>Dipodidae</taxon>
        <taxon>Dipodinae</taxon>
        <taxon>Jaculus</taxon>
    </lineage>
</organism>
<keyword evidence="2" id="KW-0378">Hydrolase</keyword>
<keyword evidence="6" id="KW-1133">Transmembrane helix</keyword>
<feature type="domain" description="Alpha/beta hydrolase fold-3" evidence="7">
    <location>
        <begin position="305"/>
        <end position="373"/>
    </location>
</feature>
<dbReference type="PANTHER" id="PTHR48081">
    <property type="entry name" value="AB HYDROLASE SUPERFAMILY PROTEIN C4A8.06C"/>
    <property type="match status" value="1"/>
</dbReference>
<dbReference type="Pfam" id="PF07859">
    <property type="entry name" value="Abhydrolase_3"/>
    <property type="match status" value="2"/>
</dbReference>
<evidence type="ECO:0000256" key="1">
    <source>
        <dbReference type="ARBA" id="ARBA00010515"/>
    </source>
</evidence>
<feature type="transmembrane region" description="Helical" evidence="6">
    <location>
        <begin position="6"/>
        <end position="23"/>
    </location>
</feature>
<dbReference type="InterPro" id="IPR013094">
    <property type="entry name" value="AB_hydrolase_3"/>
</dbReference>
<evidence type="ECO:0000256" key="6">
    <source>
        <dbReference type="SAM" id="Phobius"/>
    </source>
</evidence>
<dbReference type="InterPro" id="IPR050300">
    <property type="entry name" value="GDXG_lipolytic_enzyme"/>
</dbReference>
<feature type="active site" evidence="4">
    <location>
        <position position="371"/>
    </location>
</feature>
<keyword evidence="6" id="KW-0812">Transmembrane</keyword>
<evidence type="ECO:0000256" key="5">
    <source>
        <dbReference type="PROSITE-ProRule" id="PRU10038"/>
    </source>
</evidence>
<feature type="domain" description="Alpha/beta hydrolase fold-3" evidence="7">
    <location>
        <begin position="107"/>
        <end position="254"/>
    </location>
</feature>
<reference evidence="8" key="1">
    <citation type="submission" date="2025-08" db="UniProtKB">
        <authorList>
            <consortium name="Ensembl"/>
        </authorList>
    </citation>
    <scope>IDENTIFICATION</scope>
</reference>
<name>A0A8C5P1L6_JACJA</name>
<evidence type="ECO:0000256" key="4">
    <source>
        <dbReference type="PIRSR" id="PIRSR037251-1"/>
    </source>
</evidence>
<comment type="similarity">
    <text evidence="1">Belongs to the 'GDXG' lipolytic enzyme family.</text>
</comment>
<sequence length="401" mass="45496">MGYRTLFFALSFILFAYYIYIPMPEGIDDRWKLAVIDAAIKIASNLAELTEAMGLMKYEEFLRSIMNLQLINPISDENLTVIDVDFRDIPVRLYLPKRTSERQRPAVIYFHGGGFVIGSCKMSSYDFLNRWTAMKLDAVVVGVDHRLAPKYPFPIAFEDSISVVKFFLQSTVLAKYKVDPARICVSGDSSGGTLAAAVSLMLQSDPEIKNKLKAQALISPGLQLIDSFMPSHQLYQHGPLLTRAVAAKLISRFVSEGKMLYQAIMKNQHMPEESRPLFKFVNWSTFLPEKYKKNHIYTEPILGKLNVSNPNFMDSRVSPLLATDAQLQKLQLTYLLTCEHDILRDDGLIYVARLRKVGVQVTHDHLENGYHGALSFATAPFNLNLALKIRDKYTSWLKNNL</sequence>
<accession>A0A8C5P1L6</accession>
<dbReference type="Proteomes" id="UP000694385">
    <property type="component" value="Unassembled WGS sequence"/>
</dbReference>
<evidence type="ECO:0000259" key="7">
    <source>
        <dbReference type="Pfam" id="PF07859"/>
    </source>
</evidence>
<evidence type="ECO:0000256" key="2">
    <source>
        <dbReference type="ARBA" id="ARBA00022801"/>
    </source>
</evidence>
<keyword evidence="9" id="KW-1185">Reference proteome</keyword>
<dbReference type="GeneTree" id="ENSGT00940000163586"/>
<dbReference type="InterPro" id="IPR029058">
    <property type="entry name" value="AB_hydrolase_fold"/>
</dbReference>
<dbReference type="Ensembl" id="ENSJJAT00000021994.1">
    <property type="protein sequence ID" value="ENSJJAP00000015489.1"/>
    <property type="gene ID" value="ENSJJAG00000017639.1"/>
</dbReference>
<proteinExistence type="inferred from homology"/>
<dbReference type="PROSITE" id="PS01174">
    <property type="entry name" value="LIPASE_GDXG_SER"/>
    <property type="match status" value="1"/>
</dbReference>
<keyword evidence="6" id="KW-0472">Membrane</keyword>
<feature type="active site" evidence="4 5">
    <location>
        <position position="189"/>
    </location>
</feature>
<evidence type="ECO:0000313" key="9">
    <source>
        <dbReference type="Proteomes" id="UP000694385"/>
    </source>
</evidence>
<protein>
    <submittedName>
        <fullName evidence="8">Arylacetamide deacetylase-like 2</fullName>
    </submittedName>
</protein>
<dbReference type="Gene3D" id="3.40.50.1820">
    <property type="entry name" value="alpha/beta hydrolase"/>
    <property type="match status" value="1"/>
</dbReference>
<evidence type="ECO:0000256" key="3">
    <source>
        <dbReference type="ARBA" id="ARBA00023157"/>
    </source>
</evidence>
<dbReference type="PANTHER" id="PTHR48081:SF28">
    <property type="entry name" value="ALPHA_BETA HYDROLASE FOLD-3 DOMAIN-CONTAINING PROTEIN"/>
    <property type="match status" value="1"/>
</dbReference>
<dbReference type="InterPro" id="IPR017157">
    <property type="entry name" value="Arylacetamide_deacetylase"/>
</dbReference>
<feature type="active site" evidence="4">
    <location>
        <position position="341"/>
    </location>
</feature>
<dbReference type="SUPFAM" id="SSF53474">
    <property type="entry name" value="alpha/beta-Hydrolases"/>
    <property type="match status" value="1"/>
</dbReference>
<reference evidence="8" key="2">
    <citation type="submission" date="2025-09" db="UniProtKB">
        <authorList>
            <consortium name="Ensembl"/>
        </authorList>
    </citation>
    <scope>IDENTIFICATION</scope>
</reference>
<gene>
    <name evidence="8" type="primary">LOC101608404</name>
</gene>
<dbReference type="PIRSF" id="PIRSF037251">
    <property type="entry name" value="Arylacetamide_deacetylase"/>
    <property type="match status" value="1"/>
</dbReference>
<dbReference type="AlphaFoldDB" id="A0A8C5P1L6"/>
<dbReference type="GO" id="GO:0016020">
    <property type="term" value="C:membrane"/>
    <property type="evidence" value="ECO:0007669"/>
    <property type="project" value="InterPro"/>
</dbReference>
<dbReference type="GeneID" id="101608404"/>
<dbReference type="OMA" id="FAYYIYI"/>
<dbReference type="InterPro" id="IPR033140">
    <property type="entry name" value="Lipase_GDXG_put_SER_AS"/>
</dbReference>
<dbReference type="GO" id="GO:0052689">
    <property type="term" value="F:carboxylic ester hydrolase activity"/>
    <property type="evidence" value="ECO:0007669"/>
    <property type="project" value="InterPro"/>
</dbReference>
<dbReference type="OrthoDB" id="408631at2759"/>
<evidence type="ECO:0000313" key="8">
    <source>
        <dbReference type="Ensembl" id="ENSJJAP00000015489.1"/>
    </source>
</evidence>